<keyword evidence="4 6" id="KW-1133">Transmembrane helix</keyword>
<dbReference type="AlphaFoldDB" id="A0A3R9EH49"/>
<feature type="transmembrane region" description="Helical" evidence="6">
    <location>
        <begin position="492"/>
        <end position="510"/>
    </location>
</feature>
<feature type="transmembrane region" description="Helical" evidence="6">
    <location>
        <begin position="818"/>
        <end position="837"/>
    </location>
</feature>
<feature type="transmembrane region" description="Helical" evidence="6">
    <location>
        <begin position="228"/>
        <end position="247"/>
    </location>
</feature>
<evidence type="ECO:0000313" key="9">
    <source>
        <dbReference type="Proteomes" id="UP000269041"/>
    </source>
</evidence>
<dbReference type="GO" id="GO:0005886">
    <property type="term" value="C:plasma membrane"/>
    <property type="evidence" value="ECO:0007669"/>
    <property type="project" value="UniProtKB-SubCell"/>
</dbReference>
<dbReference type="InterPro" id="IPR020846">
    <property type="entry name" value="MFS_dom"/>
</dbReference>
<evidence type="ECO:0000256" key="3">
    <source>
        <dbReference type="ARBA" id="ARBA00022692"/>
    </source>
</evidence>
<keyword evidence="9" id="KW-1185">Reference proteome</keyword>
<feature type="transmembrane region" description="Helical" evidence="6">
    <location>
        <begin position="722"/>
        <end position="742"/>
    </location>
</feature>
<proteinExistence type="predicted"/>
<dbReference type="GO" id="GO:0022857">
    <property type="term" value="F:transmembrane transporter activity"/>
    <property type="evidence" value="ECO:0007669"/>
    <property type="project" value="InterPro"/>
</dbReference>
<dbReference type="EMBL" id="RSFA01000031">
    <property type="protein sequence ID" value="RSD31454.1"/>
    <property type="molecule type" value="Genomic_DNA"/>
</dbReference>
<keyword evidence="3 6" id="KW-0812">Transmembrane</keyword>
<dbReference type="PROSITE" id="PS50850">
    <property type="entry name" value="MFS"/>
    <property type="match status" value="1"/>
</dbReference>
<keyword evidence="5 6" id="KW-0472">Membrane</keyword>
<keyword evidence="2" id="KW-1003">Cell membrane</keyword>
<dbReference type="SUPFAM" id="SSF103473">
    <property type="entry name" value="MFS general substrate transporter"/>
    <property type="match status" value="1"/>
</dbReference>
<feature type="transmembrane region" description="Helical" evidence="6">
    <location>
        <begin position="545"/>
        <end position="568"/>
    </location>
</feature>
<dbReference type="InterPro" id="IPR011701">
    <property type="entry name" value="MFS"/>
</dbReference>
<feature type="transmembrane region" description="Helical" evidence="6">
    <location>
        <begin position="794"/>
        <end position="812"/>
    </location>
</feature>
<feature type="transmembrane region" description="Helical" evidence="6">
    <location>
        <begin position="655"/>
        <end position="678"/>
    </location>
</feature>
<feature type="transmembrane region" description="Helical" evidence="6">
    <location>
        <begin position="453"/>
        <end position="472"/>
    </location>
</feature>
<comment type="caution">
    <text evidence="8">The sequence shown here is derived from an EMBL/GenBank/DDBJ whole genome shotgun (WGS) entry which is preliminary data.</text>
</comment>
<evidence type="ECO:0000256" key="1">
    <source>
        <dbReference type="ARBA" id="ARBA00004651"/>
    </source>
</evidence>
<comment type="subcellular location">
    <subcellularLocation>
        <location evidence="1">Cell membrane</location>
        <topology evidence="1">Multi-pass membrane protein</topology>
    </subcellularLocation>
</comment>
<feature type="domain" description="Major facilitator superfamily (MFS) profile" evidence="7">
    <location>
        <begin position="454"/>
        <end position="838"/>
    </location>
</feature>
<feature type="transmembrane region" description="Helical" evidence="6">
    <location>
        <begin position="608"/>
        <end position="630"/>
    </location>
</feature>
<dbReference type="Proteomes" id="UP000269041">
    <property type="component" value="Unassembled WGS sequence"/>
</dbReference>
<evidence type="ECO:0000256" key="6">
    <source>
        <dbReference type="SAM" id="Phobius"/>
    </source>
</evidence>
<dbReference type="InterPro" id="IPR036259">
    <property type="entry name" value="MFS_trans_sf"/>
</dbReference>
<evidence type="ECO:0000259" key="7">
    <source>
        <dbReference type="PROSITE" id="PS50850"/>
    </source>
</evidence>
<dbReference type="CDD" id="cd17325">
    <property type="entry name" value="MFS_MdtG_SLC18_like"/>
    <property type="match status" value="1"/>
</dbReference>
<evidence type="ECO:0000313" key="8">
    <source>
        <dbReference type="EMBL" id="RSD31454.1"/>
    </source>
</evidence>
<dbReference type="PANTHER" id="PTHR43124:SF3">
    <property type="entry name" value="CHLORAMPHENICOL EFFLUX PUMP RV0191"/>
    <property type="match status" value="1"/>
</dbReference>
<accession>A0A3R9EH49</accession>
<dbReference type="OrthoDB" id="7786710at2"/>
<reference evidence="8 9" key="1">
    <citation type="submission" date="2018-12" db="EMBL/GenBank/DDBJ databases">
        <title>Genomic taxonomy of the Vibrionaceae family.</title>
        <authorList>
            <person name="Gomez-Gil B."/>
            <person name="Enciso-Ibarra K."/>
        </authorList>
    </citation>
    <scope>NUCLEOTIDE SEQUENCE [LARGE SCALE GENOMIC DNA]</scope>
    <source>
        <strain evidence="8 9">CAIM 594</strain>
    </source>
</reference>
<sequence length="849" mass="94080">MDTGYINSSKRFISLRFKLIFAIVVVLLFSNGLNTTLNYLNFDKRLTQTSDSTFQVVVDETDNDIRQTMGLGLPLSSISNIQALIERRSELVDGINNIQVVNNDGEVLFSTGVAKFDSDRLITSDITNTFNVKEGELRLYYSPHYLDEIKSSLLSQQILYTLLWVLVASVLGYLILNALLDFLLSKIQSATDLTNVEDLPDRQILRSIKDLIILNKARSGWERIRAKYFPLLIIILAILLTVASNLGSSHQSLTMFSAIYQEQLEQKSNLIGDTLSTMVSRLVEKGIPLGRLTGLEQEFSSYISNHPELLSIRIEKEMDAIYQYPDVFPNYEDASLLSIPIGNTGTIQLQMMADTNIIPQMIKDSIMDMLTVLIASGLFVIEIILFVCNAMIIKPWKQIKQLINIDEGHQHPHLVRVQSNDELSILLNKLNQLVQRTFDEKTFSSKNIQDYRFVRLPLFILIFAEATSLAFFPDFVNNIPSVFHLIPKELVTGISISLFMLFWAISLPFAGHWSDKVGRRKSLIVGGMIISGGLIATAVSPNLEILLITRIITAIGYGIVFISAQGYITDTTASHNRTKGMSTFSSAFFSGSLCGAAIGGILADKLGYSMTFALASILAMVGVILVFSVFDRSKPNSTSRPVKLSDFKKLLTNKYFALIAFFSAIPAKIILTGFLYYICPVYLQSLGENNAVSGRIMMTYGLAIVFFAPLSAILIDRWNNKITFIFVGGILSAVALISIVVFPGSLGLLLIVILVGIAHGVGVSPQVPLVIELLGESNLDKGKTIGIFRLIERIGNISGPILAGLCLSILGFQSTIMLFGVTLLISSIFFLSCYNIFVRQDKKQMEVVE</sequence>
<organism evidence="8 9">
    <name type="scientific">Vibrio pectenicida</name>
    <dbReference type="NCBI Taxonomy" id="62763"/>
    <lineage>
        <taxon>Bacteria</taxon>
        <taxon>Pseudomonadati</taxon>
        <taxon>Pseudomonadota</taxon>
        <taxon>Gammaproteobacteria</taxon>
        <taxon>Vibrionales</taxon>
        <taxon>Vibrionaceae</taxon>
        <taxon>Vibrio</taxon>
    </lineage>
</organism>
<dbReference type="RefSeq" id="WP_125320873.1">
    <property type="nucleotide sequence ID" value="NZ_AP024889.1"/>
</dbReference>
<feature type="transmembrane region" description="Helical" evidence="6">
    <location>
        <begin position="12"/>
        <end position="33"/>
    </location>
</feature>
<dbReference type="Gene3D" id="1.20.1250.20">
    <property type="entry name" value="MFS general substrate transporter like domains"/>
    <property type="match status" value="2"/>
</dbReference>
<protein>
    <submittedName>
        <fullName evidence="8">MFS transporter</fullName>
    </submittedName>
</protein>
<feature type="transmembrane region" description="Helical" evidence="6">
    <location>
        <begin position="748"/>
        <end position="774"/>
    </location>
</feature>
<dbReference type="Pfam" id="PF07690">
    <property type="entry name" value="MFS_1"/>
    <property type="match status" value="1"/>
</dbReference>
<feature type="transmembrane region" description="Helical" evidence="6">
    <location>
        <begin position="522"/>
        <end position="539"/>
    </location>
</feature>
<dbReference type="PANTHER" id="PTHR43124">
    <property type="entry name" value="PURINE EFFLUX PUMP PBUE"/>
    <property type="match status" value="1"/>
</dbReference>
<evidence type="ECO:0000256" key="4">
    <source>
        <dbReference type="ARBA" id="ARBA00022989"/>
    </source>
</evidence>
<dbReference type="InterPro" id="IPR050189">
    <property type="entry name" value="MFS_Efflux_Transporters"/>
</dbReference>
<evidence type="ECO:0000256" key="5">
    <source>
        <dbReference type="ARBA" id="ARBA00023136"/>
    </source>
</evidence>
<feature type="transmembrane region" description="Helical" evidence="6">
    <location>
        <begin position="158"/>
        <end position="180"/>
    </location>
</feature>
<gene>
    <name evidence="8" type="ORF">EJA03_08760</name>
</gene>
<name>A0A3R9EH49_9VIBR</name>
<feature type="transmembrane region" description="Helical" evidence="6">
    <location>
        <begin position="698"/>
        <end position="715"/>
    </location>
</feature>
<feature type="transmembrane region" description="Helical" evidence="6">
    <location>
        <begin position="369"/>
        <end position="392"/>
    </location>
</feature>
<feature type="transmembrane region" description="Helical" evidence="6">
    <location>
        <begin position="580"/>
        <end position="602"/>
    </location>
</feature>
<evidence type="ECO:0000256" key="2">
    <source>
        <dbReference type="ARBA" id="ARBA00022475"/>
    </source>
</evidence>